<feature type="transmembrane region" description="Helical" evidence="8">
    <location>
        <begin position="90"/>
        <end position="110"/>
    </location>
</feature>
<evidence type="ECO:0000256" key="7">
    <source>
        <dbReference type="ARBA" id="ARBA00034313"/>
    </source>
</evidence>
<reference evidence="9" key="1">
    <citation type="journal article" date="2023" name="Mol. Phylogenet. Evol.">
        <title>Genome-scale phylogeny and comparative genomics of the fungal order Sordariales.</title>
        <authorList>
            <person name="Hensen N."/>
            <person name="Bonometti L."/>
            <person name="Westerberg I."/>
            <person name="Brannstrom I.O."/>
            <person name="Guillou S."/>
            <person name="Cros-Aarteil S."/>
            <person name="Calhoun S."/>
            <person name="Haridas S."/>
            <person name="Kuo A."/>
            <person name="Mondo S."/>
            <person name="Pangilinan J."/>
            <person name="Riley R."/>
            <person name="LaButti K."/>
            <person name="Andreopoulos B."/>
            <person name="Lipzen A."/>
            <person name="Chen C."/>
            <person name="Yan M."/>
            <person name="Daum C."/>
            <person name="Ng V."/>
            <person name="Clum A."/>
            <person name="Steindorff A."/>
            <person name="Ohm R.A."/>
            <person name="Martin F."/>
            <person name="Silar P."/>
            <person name="Natvig D.O."/>
            <person name="Lalanne C."/>
            <person name="Gautier V."/>
            <person name="Ament-Velasquez S.L."/>
            <person name="Kruys A."/>
            <person name="Hutchinson M.I."/>
            <person name="Powell A.J."/>
            <person name="Barry K."/>
            <person name="Miller A.N."/>
            <person name="Grigoriev I.V."/>
            <person name="Debuchy R."/>
            <person name="Gladieux P."/>
            <person name="Hiltunen Thoren M."/>
            <person name="Johannesson H."/>
        </authorList>
    </citation>
    <scope>NUCLEOTIDE SEQUENCE</scope>
    <source>
        <strain evidence="9">CBS 141.50</strain>
    </source>
</reference>
<evidence type="ECO:0000256" key="1">
    <source>
        <dbReference type="ARBA" id="ARBA00004141"/>
    </source>
</evidence>
<name>A0AAN6UVD2_9PEZI</name>
<dbReference type="PANTHER" id="PTHR35042:SF3">
    <property type="entry name" value="ANTHRONE OXYGENASE-RELATED"/>
    <property type="match status" value="1"/>
</dbReference>
<comment type="subcellular location">
    <subcellularLocation>
        <location evidence="1">Membrane</location>
        <topology evidence="1">Multi-pass membrane protein</topology>
    </subcellularLocation>
</comment>
<dbReference type="RefSeq" id="XP_062632882.1">
    <property type="nucleotide sequence ID" value="XM_062782293.1"/>
</dbReference>
<reference evidence="9" key="2">
    <citation type="submission" date="2023-05" db="EMBL/GenBank/DDBJ databases">
        <authorList>
            <consortium name="Lawrence Berkeley National Laboratory"/>
            <person name="Steindorff A."/>
            <person name="Hensen N."/>
            <person name="Bonometti L."/>
            <person name="Westerberg I."/>
            <person name="Brannstrom I.O."/>
            <person name="Guillou S."/>
            <person name="Cros-Aarteil S."/>
            <person name="Calhoun S."/>
            <person name="Haridas S."/>
            <person name="Kuo A."/>
            <person name="Mondo S."/>
            <person name="Pangilinan J."/>
            <person name="Riley R."/>
            <person name="Labutti K."/>
            <person name="Andreopoulos B."/>
            <person name="Lipzen A."/>
            <person name="Chen C."/>
            <person name="Yanf M."/>
            <person name="Daum C."/>
            <person name="Ng V."/>
            <person name="Clum A."/>
            <person name="Ohm R."/>
            <person name="Martin F."/>
            <person name="Silar P."/>
            <person name="Natvig D."/>
            <person name="Lalanne C."/>
            <person name="Gautier V."/>
            <person name="Ament-Velasquez S.L."/>
            <person name="Kruys A."/>
            <person name="Hutchinson M.I."/>
            <person name="Powell A.J."/>
            <person name="Barry K."/>
            <person name="Miller A.N."/>
            <person name="Grigoriev I.V."/>
            <person name="Debuchy R."/>
            <person name="Gladieux P."/>
            <person name="Thoren M.H."/>
            <person name="Johannesson H."/>
        </authorList>
    </citation>
    <scope>NUCLEOTIDE SEQUENCE</scope>
    <source>
        <strain evidence="9">CBS 141.50</strain>
    </source>
</reference>
<organism evidence="9 10">
    <name type="scientific">Dichotomopilus funicola</name>
    <dbReference type="NCBI Taxonomy" id="1934379"/>
    <lineage>
        <taxon>Eukaryota</taxon>
        <taxon>Fungi</taxon>
        <taxon>Dikarya</taxon>
        <taxon>Ascomycota</taxon>
        <taxon>Pezizomycotina</taxon>
        <taxon>Sordariomycetes</taxon>
        <taxon>Sordariomycetidae</taxon>
        <taxon>Sordariales</taxon>
        <taxon>Chaetomiaceae</taxon>
        <taxon>Dichotomopilus</taxon>
    </lineage>
</organism>
<dbReference type="Proteomes" id="UP001302676">
    <property type="component" value="Unassembled WGS sequence"/>
</dbReference>
<evidence type="ECO:0000313" key="10">
    <source>
        <dbReference type="Proteomes" id="UP001302676"/>
    </source>
</evidence>
<evidence type="ECO:0000256" key="4">
    <source>
        <dbReference type="ARBA" id="ARBA00023002"/>
    </source>
</evidence>
<evidence type="ECO:0000256" key="5">
    <source>
        <dbReference type="ARBA" id="ARBA00023033"/>
    </source>
</evidence>
<proteinExistence type="inferred from homology"/>
<dbReference type="AlphaFoldDB" id="A0AAN6UVD2"/>
<evidence type="ECO:0000256" key="8">
    <source>
        <dbReference type="SAM" id="Phobius"/>
    </source>
</evidence>
<evidence type="ECO:0000256" key="2">
    <source>
        <dbReference type="ARBA" id="ARBA00022692"/>
    </source>
</evidence>
<sequence length="168" mass="17473">MGGNTDSSPAPVPTTTAAILAGSVLAGAILSISIISIPVLVETNNDPTLLLSQWARLYGYGVKIMPASAIATLLLHAFSGITNVRASRPWRVYGVAAATTISIAPFTWLVMAPTNARLFELNAAGAAGAAGGLSLTEVHELLERWRWLNIARSLFPLAGAIWAATGPP</sequence>
<comment type="caution">
    <text evidence="9">The sequence shown here is derived from an EMBL/GenBank/DDBJ whole genome shotgun (WGS) entry which is preliminary data.</text>
</comment>
<dbReference type="EMBL" id="MU853660">
    <property type="protein sequence ID" value="KAK4139511.1"/>
    <property type="molecule type" value="Genomic_DNA"/>
</dbReference>
<feature type="transmembrane region" description="Helical" evidence="8">
    <location>
        <begin position="57"/>
        <end position="78"/>
    </location>
</feature>
<comment type="similarity">
    <text evidence="7">Belongs to the anthrone oxygenase family.</text>
</comment>
<dbReference type="Pfam" id="PF08592">
    <property type="entry name" value="Anthrone_oxy"/>
    <property type="match status" value="1"/>
</dbReference>
<dbReference type="GO" id="GO:0004497">
    <property type="term" value="F:monooxygenase activity"/>
    <property type="evidence" value="ECO:0007669"/>
    <property type="project" value="UniProtKB-KW"/>
</dbReference>
<keyword evidence="3 8" id="KW-1133">Transmembrane helix</keyword>
<dbReference type="GeneID" id="87818906"/>
<protein>
    <submittedName>
        <fullName evidence="9">Noranthrone monooxygenase</fullName>
    </submittedName>
</protein>
<keyword evidence="10" id="KW-1185">Reference proteome</keyword>
<feature type="transmembrane region" description="Helical" evidence="8">
    <location>
        <begin position="12"/>
        <end position="37"/>
    </location>
</feature>
<dbReference type="GO" id="GO:0016020">
    <property type="term" value="C:membrane"/>
    <property type="evidence" value="ECO:0007669"/>
    <property type="project" value="UniProtKB-SubCell"/>
</dbReference>
<keyword evidence="5 9" id="KW-0503">Monooxygenase</keyword>
<evidence type="ECO:0000313" key="9">
    <source>
        <dbReference type="EMBL" id="KAK4139511.1"/>
    </source>
</evidence>
<accession>A0AAN6UVD2</accession>
<evidence type="ECO:0000256" key="3">
    <source>
        <dbReference type="ARBA" id="ARBA00022989"/>
    </source>
</evidence>
<evidence type="ECO:0000256" key="6">
    <source>
        <dbReference type="ARBA" id="ARBA00023136"/>
    </source>
</evidence>
<keyword evidence="2 8" id="KW-0812">Transmembrane</keyword>
<dbReference type="InterPro" id="IPR013901">
    <property type="entry name" value="Anthrone_oxy"/>
</dbReference>
<dbReference type="PANTHER" id="PTHR35042">
    <property type="entry name" value="ANTHRONE OXYGENASE ENCC"/>
    <property type="match status" value="1"/>
</dbReference>
<keyword evidence="6 8" id="KW-0472">Membrane</keyword>
<gene>
    <name evidence="9" type="ORF">C8A04DRAFT_33017</name>
</gene>
<keyword evidence="4" id="KW-0560">Oxidoreductase</keyword>